<name>A0A1I8AKB6_9BILA</name>
<protein>
    <submittedName>
        <fullName evidence="3">G_PROTEIN_RECEP_F1_2 domain-containing protein</fullName>
    </submittedName>
</protein>
<dbReference type="PANTHER" id="PTHR23021">
    <property type="entry name" value="SERPENTINE RECEPTOR, CLASS T"/>
    <property type="match status" value="1"/>
</dbReference>
<organism evidence="2 3">
    <name type="scientific">Steinernema glaseri</name>
    <dbReference type="NCBI Taxonomy" id="37863"/>
    <lineage>
        <taxon>Eukaryota</taxon>
        <taxon>Metazoa</taxon>
        <taxon>Ecdysozoa</taxon>
        <taxon>Nematoda</taxon>
        <taxon>Chromadorea</taxon>
        <taxon>Rhabditida</taxon>
        <taxon>Tylenchina</taxon>
        <taxon>Panagrolaimomorpha</taxon>
        <taxon>Strongyloidoidea</taxon>
        <taxon>Steinernematidae</taxon>
        <taxon>Steinernema</taxon>
    </lineage>
</organism>
<feature type="transmembrane region" description="Helical" evidence="1">
    <location>
        <begin position="235"/>
        <end position="254"/>
    </location>
</feature>
<evidence type="ECO:0000313" key="2">
    <source>
        <dbReference type="Proteomes" id="UP000095287"/>
    </source>
</evidence>
<dbReference type="InterPro" id="IPR019425">
    <property type="entry name" value="7TM_GPCR_serpentine_rcpt_Srt"/>
</dbReference>
<evidence type="ECO:0000313" key="3">
    <source>
        <dbReference type="WBParaSite" id="L893_g6622.t1"/>
    </source>
</evidence>
<dbReference type="Proteomes" id="UP000095287">
    <property type="component" value="Unplaced"/>
</dbReference>
<dbReference type="PANTHER" id="PTHR23021:SF11">
    <property type="entry name" value="SERPENTINE RECEPTOR, CLASS T"/>
    <property type="match status" value="1"/>
</dbReference>
<keyword evidence="1" id="KW-0472">Membrane</keyword>
<dbReference type="SUPFAM" id="SSF81321">
    <property type="entry name" value="Family A G protein-coupled receptor-like"/>
    <property type="match status" value="1"/>
</dbReference>
<proteinExistence type="predicted"/>
<dbReference type="Pfam" id="PF10321">
    <property type="entry name" value="7TM_GPCR_Srt"/>
    <property type="match status" value="1"/>
</dbReference>
<keyword evidence="2" id="KW-1185">Reference proteome</keyword>
<reference evidence="3" key="1">
    <citation type="submission" date="2016-11" db="UniProtKB">
        <authorList>
            <consortium name="WormBaseParasite"/>
        </authorList>
    </citation>
    <scope>IDENTIFICATION</scope>
</reference>
<evidence type="ECO:0000256" key="1">
    <source>
        <dbReference type="SAM" id="Phobius"/>
    </source>
</evidence>
<keyword evidence="1" id="KW-1133">Transmembrane helix</keyword>
<dbReference type="AlphaFoldDB" id="A0A1I8AKB6"/>
<feature type="transmembrane region" description="Helical" evidence="1">
    <location>
        <begin position="101"/>
        <end position="126"/>
    </location>
</feature>
<sequence>MLPYCTANGSLSLDPNGADGGLQGYEDFARRFGLIYIVVGFIFITICSFVLSVLCRPPLIQHSCYKLMTLSTVLDIVSLINNAVIPGIFSILNIHHCNSGIWVSYVTQQAMFVWLMYCCTSEILALNRMLEFANKKLGNFLFEGRRVYFWFLVAFSYAVAGTALVPNKFYFYNTYNGYFALYRLSGKFNLVHTVNNFFKLIFLTSAYPVMLFFMHRILKVDGSTKITPLQLKVSIQALAIAALADLTSITYVVVLNVSFGPNTEKYAGVIGELIWSSLHGGSGIIYMIMNNAVRRKLRAAFCMDVKISPLSEFTIENRTN</sequence>
<accession>A0A1I8AKB6</accession>
<feature type="transmembrane region" description="Helical" evidence="1">
    <location>
        <begin position="147"/>
        <end position="165"/>
    </location>
</feature>
<feature type="transmembrane region" description="Helical" evidence="1">
    <location>
        <begin position="34"/>
        <end position="55"/>
    </location>
</feature>
<feature type="transmembrane region" description="Helical" evidence="1">
    <location>
        <begin position="266"/>
        <end position="288"/>
    </location>
</feature>
<feature type="transmembrane region" description="Helical" evidence="1">
    <location>
        <begin position="67"/>
        <end position="89"/>
    </location>
</feature>
<feature type="transmembrane region" description="Helical" evidence="1">
    <location>
        <begin position="197"/>
        <end position="214"/>
    </location>
</feature>
<keyword evidence="1" id="KW-0812">Transmembrane</keyword>
<dbReference type="WBParaSite" id="L893_g6622.t1">
    <property type="protein sequence ID" value="L893_g6622.t1"/>
    <property type="gene ID" value="L893_g6622"/>
</dbReference>